<dbReference type="GO" id="GO:0008654">
    <property type="term" value="P:phospholipid biosynthetic process"/>
    <property type="evidence" value="ECO:0007669"/>
    <property type="project" value="UniProtKB-KW"/>
</dbReference>
<dbReference type="InterPro" id="IPR033175">
    <property type="entry name" value="PSD-A"/>
</dbReference>
<evidence type="ECO:0000256" key="3">
    <source>
        <dbReference type="ARBA" id="ARBA00022793"/>
    </source>
</evidence>
<dbReference type="Pfam" id="PF02666">
    <property type="entry name" value="PS_Dcarbxylase"/>
    <property type="match status" value="1"/>
</dbReference>
<keyword evidence="9" id="KW-1208">Phospholipid metabolism</keyword>
<name>A0A413SWW7_9BACT</name>
<sequence>MLIVILIILIFYSNFMAQTIKTWLREQSKNFKSKTIEELSSVYCFRDPLRPIKNNPEIIFAPADGIIIDCTNIQTINEPIYGKYGNVCVKDLSYNMIPEGSYSIITIFLTFYDVHVVRMPVSGIVSKLELPPIFVENRPMLELENILIDGKYTNIRKELLSSFAYNQRFLYSIKNSFLKEKMYLILTADYDIDSILDFHGKNNSSLKQNQRLATIRYGSMVTCIVPSSWNLQLVCKENTHIEAGMDTLFYYGK</sequence>
<evidence type="ECO:0000256" key="6">
    <source>
        <dbReference type="ARBA" id="ARBA00023145"/>
    </source>
</evidence>
<keyword evidence="6" id="KW-0865">Zymogen</keyword>
<gene>
    <name evidence="11" type="ORF">DW921_12180</name>
</gene>
<dbReference type="EMBL" id="QSFT01000031">
    <property type="protein sequence ID" value="RHA73739.1"/>
    <property type="molecule type" value="Genomic_DNA"/>
</dbReference>
<evidence type="ECO:0000256" key="10">
    <source>
        <dbReference type="ARBA" id="ARBA00023317"/>
    </source>
</evidence>
<proteinExistence type="predicted"/>
<keyword evidence="7" id="KW-0594">Phospholipid biosynthesis</keyword>
<keyword evidence="1" id="KW-1003">Cell membrane</keyword>
<evidence type="ECO:0000313" key="12">
    <source>
        <dbReference type="Proteomes" id="UP000283855"/>
    </source>
</evidence>
<dbReference type="InterPro" id="IPR003817">
    <property type="entry name" value="PS_Dcarbxylase"/>
</dbReference>
<evidence type="ECO:0000256" key="7">
    <source>
        <dbReference type="ARBA" id="ARBA00023209"/>
    </source>
</evidence>
<evidence type="ECO:0000256" key="1">
    <source>
        <dbReference type="ARBA" id="ARBA00022475"/>
    </source>
</evidence>
<protein>
    <recommendedName>
        <fullName evidence="13">Phosphatidylserine decarboxylase</fullName>
    </recommendedName>
</protein>
<evidence type="ECO:0000256" key="8">
    <source>
        <dbReference type="ARBA" id="ARBA00023239"/>
    </source>
</evidence>
<organism evidence="11 12">
    <name type="scientific">Phocaeicola coprophilus</name>
    <dbReference type="NCBI Taxonomy" id="387090"/>
    <lineage>
        <taxon>Bacteria</taxon>
        <taxon>Pseudomonadati</taxon>
        <taxon>Bacteroidota</taxon>
        <taxon>Bacteroidia</taxon>
        <taxon>Bacteroidales</taxon>
        <taxon>Bacteroidaceae</taxon>
        <taxon>Phocaeicola</taxon>
    </lineage>
</organism>
<evidence type="ECO:0000256" key="9">
    <source>
        <dbReference type="ARBA" id="ARBA00023264"/>
    </source>
</evidence>
<dbReference type="Proteomes" id="UP000283855">
    <property type="component" value="Unassembled WGS sequence"/>
</dbReference>
<keyword evidence="10" id="KW-0670">Pyruvate</keyword>
<evidence type="ECO:0000256" key="5">
    <source>
        <dbReference type="ARBA" id="ARBA00023136"/>
    </source>
</evidence>
<evidence type="ECO:0000256" key="2">
    <source>
        <dbReference type="ARBA" id="ARBA00022516"/>
    </source>
</evidence>
<keyword evidence="2" id="KW-0444">Lipid biosynthesis</keyword>
<accession>A0A413SWW7</accession>
<comment type="caution">
    <text evidence="11">The sequence shown here is derived from an EMBL/GenBank/DDBJ whole genome shotgun (WGS) entry which is preliminary data.</text>
</comment>
<evidence type="ECO:0000256" key="4">
    <source>
        <dbReference type="ARBA" id="ARBA00023098"/>
    </source>
</evidence>
<reference evidence="11 12" key="1">
    <citation type="submission" date="2018-08" db="EMBL/GenBank/DDBJ databases">
        <title>A genome reference for cultivated species of the human gut microbiota.</title>
        <authorList>
            <person name="Zou Y."/>
            <person name="Xue W."/>
            <person name="Luo G."/>
        </authorList>
    </citation>
    <scope>NUCLEOTIDE SEQUENCE [LARGE SCALE GENOMIC DNA]</scope>
    <source>
        <strain evidence="11 12">AM42-38</strain>
    </source>
</reference>
<dbReference type="GO" id="GO:0004609">
    <property type="term" value="F:phosphatidylserine decarboxylase activity"/>
    <property type="evidence" value="ECO:0007669"/>
    <property type="project" value="InterPro"/>
</dbReference>
<keyword evidence="3" id="KW-0210">Decarboxylase</keyword>
<keyword evidence="4" id="KW-0443">Lipid metabolism</keyword>
<keyword evidence="5" id="KW-0472">Membrane</keyword>
<keyword evidence="8" id="KW-0456">Lyase</keyword>
<dbReference type="PANTHER" id="PTHR35809">
    <property type="entry name" value="ARCHAETIDYLSERINE DECARBOXYLASE PROENZYME-RELATED"/>
    <property type="match status" value="1"/>
</dbReference>
<dbReference type="AlphaFoldDB" id="A0A413SWW7"/>
<dbReference type="PANTHER" id="PTHR35809:SF1">
    <property type="entry name" value="ARCHAETIDYLSERINE DECARBOXYLASE PROENZYME-RELATED"/>
    <property type="match status" value="1"/>
</dbReference>
<evidence type="ECO:0000313" key="11">
    <source>
        <dbReference type="EMBL" id="RHA73739.1"/>
    </source>
</evidence>
<evidence type="ECO:0008006" key="13">
    <source>
        <dbReference type="Google" id="ProtNLM"/>
    </source>
</evidence>